<dbReference type="PROSITE" id="PS50850">
    <property type="entry name" value="MFS"/>
    <property type="match status" value="1"/>
</dbReference>
<evidence type="ECO:0000256" key="4">
    <source>
        <dbReference type="ARBA" id="ARBA00023136"/>
    </source>
</evidence>
<protein>
    <recommendedName>
        <fullName evidence="6">Major facilitator superfamily (MFS) profile domain-containing protein</fullName>
    </recommendedName>
</protein>
<evidence type="ECO:0000259" key="6">
    <source>
        <dbReference type="PROSITE" id="PS50850"/>
    </source>
</evidence>
<reference evidence="7" key="1">
    <citation type="journal article" date="2020" name="Stud. Mycol.">
        <title>101 Dothideomycetes genomes: a test case for predicting lifestyles and emergence of pathogens.</title>
        <authorList>
            <person name="Haridas S."/>
            <person name="Albert R."/>
            <person name="Binder M."/>
            <person name="Bloem J."/>
            <person name="Labutti K."/>
            <person name="Salamov A."/>
            <person name="Andreopoulos B."/>
            <person name="Baker S."/>
            <person name="Barry K."/>
            <person name="Bills G."/>
            <person name="Bluhm B."/>
            <person name="Cannon C."/>
            <person name="Castanera R."/>
            <person name="Culley D."/>
            <person name="Daum C."/>
            <person name="Ezra D."/>
            <person name="Gonzalez J."/>
            <person name="Henrissat B."/>
            <person name="Kuo A."/>
            <person name="Liang C."/>
            <person name="Lipzen A."/>
            <person name="Lutzoni F."/>
            <person name="Magnuson J."/>
            <person name="Mondo S."/>
            <person name="Nolan M."/>
            <person name="Ohm R."/>
            <person name="Pangilinan J."/>
            <person name="Park H.-J."/>
            <person name="Ramirez L."/>
            <person name="Alfaro M."/>
            <person name="Sun H."/>
            <person name="Tritt A."/>
            <person name="Yoshinaga Y."/>
            <person name="Zwiers L.-H."/>
            <person name="Turgeon B."/>
            <person name="Goodwin S."/>
            <person name="Spatafora J."/>
            <person name="Crous P."/>
            <person name="Grigoriev I."/>
        </authorList>
    </citation>
    <scope>NUCLEOTIDE SEQUENCE</scope>
    <source>
        <strain evidence="7">CBS 473.64</strain>
    </source>
</reference>
<accession>A0A6A6RRG7</accession>
<dbReference type="InterPro" id="IPR036259">
    <property type="entry name" value="MFS_trans_sf"/>
</dbReference>
<evidence type="ECO:0000256" key="5">
    <source>
        <dbReference type="SAM" id="Phobius"/>
    </source>
</evidence>
<dbReference type="AlphaFoldDB" id="A0A6A6RRG7"/>
<dbReference type="PANTHER" id="PTHR23501">
    <property type="entry name" value="MAJOR FACILITATOR SUPERFAMILY"/>
    <property type="match status" value="1"/>
</dbReference>
<comment type="subcellular location">
    <subcellularLocation>
        <location evidence="1">Membrane</location>
        <topology evidence="1">Multi-pass membrane protein</topology>
    </subcellularLocation>
</comment>
<evidence type="ECO:0000313" key="8">
    <source>
        <dbReference type="Proteomes" id="UP000799753"/>
    </source>
</evidence>
<dbReference type="GO" id="GO:0022857">
    <property type="term" value="F:transmembrane transporter activity"/>
    <property type="evidence" value="ECO:0007669"/>
    <property type="project" value="InterPro"/>
</dbReference>
<evidence type="ECO:0000256" key="2">
    <source>
        <dbReference type="ARBA" id="ARBA00022692"/>
    </source>
</evidence>
<dbReference type="Gene3D" id="1.20.1720.10">
    <property type="entry name" value="Multidrug resistance protein D"/>
    <property type="match status" value="1"/>
</dbReference>
<feature type="transmembrane region" description="Helical" evidence="5">
    <location>
        <begin position="42"/>
        <end position="60"/>
    </location>
</feature>
<dbReference type="SUPFAM" id="SSF103473">
    <property type="entry name" value="MFS general substrate transporter"/>
    <property type="match status" value="1"/>
</dbReference>
<dbReference type="InterPro" id="IPR020846">
    <property type="entry name" value="MFS_dom"/>
</dbReference>
<dbReference type="EMBL" id="MU006796">
    <property type="protein sequence ID" value="KAF2636828.1"/>
    <property type="molecule type" value="Genomic_DNA"/>
</dbReference>
<feature type="domain" description="Major facilitator superfamily (MFS) profile" evidence="6">
    <location>
        <begin position="1"/>
        <end position="94"/>
    </location>
</feature>
<dbReference type="Proteomes" id="UP000799753">
    <property type="component" value="Unassembled WGS sequence"/>
</dbReference>
<evidence type="ECO:0000256" key="3">
    <source>
        <dbReference type="ARBA" id="ARBA00022989"/>
    </source>
</evidence>
<dbReference type="PANTHER" id="PTHR23501:SF94">
    <property type="entry name" value="MAJOR FACILITATOR SUPERFAMILY (MFS) PROFILE DOMAIN-CONTAINING PROTEIN"/>
    <property type="match status" value="1"/>
</dbReference>
<sequence>MTVYLNGSSIDTFWAGTSYLLCNAISQPIIASTGQFFGLQQLLLASLTFFTVGTILCAAAKDVSGMLPGRTIQDIGGGGIITLSQVVYCDIIPL</sequence>
<keyword evidence="8" id="KW-1185">Reference proteome</keyword>
<keyword evidence="3 5" id="KW-1133">Transmembrane helix</keyword>
<organism evidence="7 8">
    <name type="scientific">Massarina eburnea CBS 473.64</name>
    <dbReference type="NCBI Taxonomy" id="1395130"/>
    <lineage>
        <taxon>Eukaryota</taxon>
        <taxon>Fungi</taxon>
        <taxon>Dikarya</taxon>
        <taxon>Ascomycota</taxon>
        <taxon>Pezizomycotina</taxon>
        <taxon>Dothideomycetes</taxon>
        <taxon>Pleosporomycetidae</taxon>
        <taxon>Pleosporales</taxon>
        <taxon>Massarineae</taxon>
        <taxon>Massarinaceae</taxon>
        <taxon>Massarina</taxon>
    </lineage>
</organism>
<gene>
    <name evidence="7" type="ORF">P280DRAFT_532930</name>
</gene>
<proteinExistence type="predicted"/>
<name>A0A6A6RRG7_9PLEO</name>
<evidence type="ECO:0000256" key="1">
    <source>
        <dbReference type="ARBA" id="ARBA00004141"/>
    </source>
</evidence>
<dbReference type="GO" id="GO:0005886">
    <property type="term" value="C:plasma membrane"/>
    <property type="evidence" value="ECO:0007669"/>
    <property type="project" value="TreeGrafter"/>
</dbReference>
<keyword evidence="4 5" id="KW-0472">Membrane</keyword>
<evidence type="ECO:0000313" key="7">
    <source>
        <dbReference type="EMBL" id="KAF2636828.1"/>
    </source>
</evidence>
<keyword evidence="2 5" id="KW-0812">Transmembrane</keyword>